<dbReference type="PANTHER" id="PTHR11712:SF320">
    <property type="entry name" value="BETA-KETOACYL SYNTHASE"/>
    <property type="match status" value="1"/>
</dbReference>
<dbReference type="PROSITE" id="PS52004">
    <property type="entry name" value="KS3_2"/>
    <property type="match status" value="1"/>
</dbReference>
<comment type="pathway">
    <text evidence="1">Lipid metabolism; fatty acid biosynthesis.</text>
</comment>
<sequence length="415" mass="44214">MNPATAIAITHLGLCTPLGQTPQTVRDNLIAGNIDGMKWRDDLLFERSVLVGQVDTKLPSIASELKRFDTRNNQLTLLIAKQIESAVIAAKTQYGSHRIGIILGTSTSGIATGESALAQLQKDGQFPLDYDYAKQELGDTSQFLQAYLGLEGPCYTVSTACSSSAKVFASGQRLIDAGVCDMVIVGGIDTLCKLTLNGFYSLESISSGHCQPFSINRDGINIGEGGALFTLEKVNLDKPAQQPASHIILSGIGESSDAHHISAPHPEGQGAVAAMQAALTMAKLRPEQIDYLNLHGTATPKNDAMESRAVQQVFQSNLPACSSTKPLTGHTLGAAGAVEAAFCYLLLSDYNMPQYLPPQVWDEQADPNDPDLPLVSANMQAEIQHVMSNSFAFGGSNASVIFSRLTAPCDSKERS</sequence>
<dbReference type="EMBL" id="JAKILB010000003">
    <property type="protein sequence ID" value="MCL1138053.1"/>
    <property type="molecule type" value="Genomic_DNA"/>
</dbReference>
<organism evidence="6 7">
    <name type="scientific">Shewanella pneumatophori</name>
    <dbReference type="NCBI Taxonomy" id="314092"/>
    <lineage>
        <taxon>Bacteria</taxon>
        <taxon>Pseudomonadati</taxon>
        <taxon>Pseudomonadota</taxon>
        <taxon>Gammaproteobacteria</taxon>
        <taxon>Alteromonadales</taxon>
        <taxon>Shewanellaceae</taxon>
        <taxon>Shewanella</taxon>
    </lineage>
</organism>
<evidence type="ECO:0000256" key="1">
    <source>
        <dbReference type="ARBA" id="ARBA00005194"/>
    </source>
</evidence>
<dbReference type="Gene3D" id="3.40.47.10">
    <property type="match status" value="1"/>
</dbReference>
<dbReference type="CDD" id="cd00834">
    <property type="entry name" value="KAS_I_II"/>
    <property type="match status" value="1"/>
</dbReference>
<dbReference type="AlphaFoldDB" id="A0A9X1ZAI9"/>
<evidence type="ECO:0000256" key="2">
    <source>
        <dbReference type="ARBA" id="ARBA00008467"/>
    </source>
</evidence>
<dbReference type="InterPro" id="IPR000794">
    <property type="entry name" value="Beta-ketoacyl_synthase"/>
</dbReference>
<name>A0A9X1ZAI9_9GAMM</name>
<dbReference type="InterPro" id="IPR014030">
    <property type="entry name" value="Ketoacyl_synth_N"/>
</dbReference>
<dbReference type="InterPro" id="IPR018201">
    <property type="entry name" value="Ketoacyl_synth_AS"/>
</dbReference>
<reference evidence="6" key="1">
    <citation type="submission" date="2022-01" db="EMBL/GenBank/DDBJ databases">
        <title>Whole genome-based taxonomy of the Shewanellaceae.</title>
        <authorList>
            <person name="Martin-Rodriguez A.J."/>
        </authorList>
    </citation>
    <scope>NUCLEOTIDE SEQUENCE</scope>
    <source>
        <strain evidence="6">KCTC 23973</strain>
    </source>
</reference>
<keyword evidence="7" id="KW-1185">Reference proteome</keyword>
<dbReference type="Pfam" id="PF00109">
    <property type="entry name" value="ketoacyl-synt"/>
    <property type="match status" value="1"/>
</dbReference>
<evidence type="ECO:0000259" key="5">
    <source>
        <dbReference type="PROSITE" id="PS52004"/>
    </source>
</evidence>
<protein>
    <submittedName>
        <fullName evidence="6">Beta-ketoacyl-[acyl-carrier-protein] synthase family protein</fullName>
    </submittedName>
</protein>
<proteinExistence type="inferred from homology"/>
<dbReference type="InterPro" id="IPR020841">
    <property type="entry name" value="PKS_Beta-ketoAc_synthase_dom"/>
</dbReference>
<dbReference type="Pfam" id="PF02801">
    <property type="entry name" value="Ketoacyl-synt_C"/>
    <property type="match status" value="1"/>
</dbReference>
<evidence type="ECO:0000256" key="3">
    <source>
        <dbReference type="ARBA" id="ARBA00022679"/>
    </source>
</evidence>
<dbReference type="GO" id="GO:0005829">
    <property type="term" value="C:cytosol"/>
    <property type="evidence" value="ECO:0007669"/>
    <property type="project" value="TreeGrafter"/>
</dbReference>
<dbReference type="Proteomes" id="UP001139293">
    <property type="component" value="Unassembled WGS sequence"/>
</dbReference>
<evidence type="ECO:0000313" key="6">
    <source>
        <dbReference type="EMBL" id="MCL1138053.1"/>
    </source>
</evidence>
<keyword evidence="3 4" id="KW-0808">Transferase</keyword>
<dbReference type="GO" id="GO:0004315">
    <property type="term" value="F:3-oxoacyl-[acyl-carrier-protein] synthase activity"/>
    <property type="evidence" value="ECO:0007669"/>
    <property type="project" value="InterPro"/>
</dbReference>
<dbReference type="SMART" id="SM00825">
    <property type="entry name" value="PKS_KS"/>
    <property type="match status" value="1"/>
</dbReference>
<dbReference type="InterPro" id="IPR016039">
    <property type="entry name" value="Thiolase-like"/>
</dbReference>
<evidence type="ECO:0000313" key="7">
    <source>
        <dbReference type="Proteomes" id="UP001139293"/>
    </source>
</evidence>
<comment type="similarity">
    <text evidence="2 4">Belongs to the thiolase-like superfamily. Beta-ketoacyl-ACP synthases family.</text>
</comment>
<dbReference type="NCBIfam" id="NF006618">
    <property type="entry name" value="PRK09185.1"/>
    <property type="match status" value="1"/>
</dbReference>
<dbReference type="PROSITE" id="PS00606">
    <property type="entry name" value="KS3_1"/>
    <property type="match status" value="1"/>
</dbReference>
<dbReference type="RefSeq" id="WP_248949152.1">
    <property type="nucleotide sequence ID" value="NZ_JAKILB010000003.1"/>
</dbReference>
<feature type="domain" description="Ketosynthase family 3 (KS3)" evidence="5">
    <location>
        <begin position="1"/>
        <end position="404"/>
    </location>
</feature>
<evidence type="ECO:0000256" key="4">
    <source>
        <dbReference type="RuleBase" id="RU003694"/>
    </source>
</evidence>
<dbReference type="SUPFAM" id="SSF53901">
    <property type="entry name" value="Thiolase-like"/>
    <property type="match status" value="2"/>
</dbReference>
<dbReference type="PANTHER" id="PTHR11712">
    <property type="entry name" value="POLYKETIDE SYNTHASE-RELATED"/>
    <property type="match status" value="1"/>
</dbReference>
<comment type="caution">
    <text evidence="6">The sequence shown here is derived from an EMBL/GenBank/DDBJ whole genome shotgun (WGS) entry which is preliminary data.</text>
</comment>
<dbReference type="GO" id="GO:0006633">
    <property type="term" value="P:fatty acid biosynthetic process"/>
    <property type="evidence" value="ECO:0007669"/>
    <property type="project" value="InterPro"/>
</dbReference>
<dbReference type="InterPro" id="IPR014031">
    <property type="entry name" value="Ketoacyl_synth_C"/>
</dbReference>
<gene>
    <name evidence="6" type="ORF">L2740_05770</name>
</gene>
<accession>A0A9X1ZAI9</accession>